<dbReference type="Proteomes" id="UP000095282">
    <property type="component" value="Unplaced"/>
</dbReference>
<proteinExistence type="predicted"/>
<accession>A0A1I7SZP0</accession>
<name>A0A1I7SZP0_9PELO</name>
<sequence>MKAERPKLQSYFKELRDLSRNESTERVDTLEELINGFYIMISEVEVETSVIHYDRDIRDAIEVLSAIRNDI</sequence>
<reference evidence="2" key="1">
    <citation type="submission" date="2016-11" db="UniProtKB">
        <authorList>
            <consortium name="WormBaseParasite"/>
        </authorList>
    </citation>
    <scope>IDENTIFICATION</scope>
</reference>
<keyword evidence="1" id="KW-1185">Reference proteome</keyword>
<organism evidence="1 2">
    <name type="scientific">Caenorhabditis tropicalis</name>
    <dbReference type="NCBI Taxonomy" id="1561998"/>
    <lineage>
        <taxon>Eukaryota</taxon>
        <taxon>Metazoa</taxon>
        <taxon>Ecdysozoa</taxon>
        <taxon>Nematoda</taxon>
        <taxon>Chromadorea</taxon>
        <taxon>Rhabditida</taxon>
        <taxon>Rhabditina</taxon>
        <taxon>Rhabditomorpha</taxon>
        <taxon>Rhabditoidea</taxon>
        <taxon>Rhabditidae</taxon>
        <taxon>Peloderinae</taxon>
        <taxon>Caenorhabditis</taxon>
    </lineage>
</organism>
<evidence type="ECO:0000313" key="1">
    <source>
        <dbReference type="Proteomes" id="UP000095282"/>
    </source>
</evidence>
<dbReference type="WBParaSite" id="Csp11.Scaffold410.g1043.t1">
    <property type="protein sequence ID" value="Csp11.Scaffold410.g1043.t1"/>
    <property type="gene ID" value="Csp11.Scaffold410.g1043"/>
</dbReference>
<dbReference type="AlphaFoldDB" id="A0A1I7SZP0"/>
<evidence type="ECO:0000313" key="2">
    <source>
        <dbReference type="WBParaSite" id="Csp11.Scaffold410.g1043.t1"/>
    </source>
</evidence>
<protein>
    <submittedName>
        <fullName evidence="2">Histidine kinase</fullName>
    </submittedName>
</protein>